<dbReference type="InterPro" id="IPR017938">
    <property type="entry name" value="Riboflavin_synthase-like_b-brl"/>
</dbReference>
<evidence type="ECO:0000256" key="9">
    <source>
        <dbReference type="ARBA" id="ARBA00023002"/>
    </source>
</evidence>
<dbReference type="InterPro" id="IPR013112">
    <property type="entry name" value="FAD-bd_8"/>
</dbReference>
<evidence type="ECO:0000256" key="5">
    <source>
        <dbReference type="ARBA" id="ARBA00022475"/>
    </source>
</evidence>
<feature type="transmembrane region" description="Helical" evidence="14">
    <location>
        <begin position="90"/>
        <end position="107"/>
    </location>
</feature>
<dbReference type="SUPFAM" id="SSF63380">
    <property type="entry name" value="Riboflavin synthase domain-like"/>
    <property type="match status" value="1"/>
</dbReference>
<dbReference type="Pfam" id="PF08022">
    <property type="entry name" value="FAD_binding_8"/>
    <property type="match status" value="1"/>
</dbReference>
<dbReference type="PROSITE" id="PS51384">
    <property type="entry name" value="FAD_FR"/>
    <property type="match status" value="1"/>
</dbReference>
<name>A0A9P4N0I8_9PLEO</name>
<comment type="similarity">
    <text evidence="2">Belongs to the ferric reductase (FRE) family.</text>
</comment>
<comment type="caution">
    <text evidence="16">The sequence shown here is derived from an EMBL/GenBank/DDBJ whole genome shotgun (WGS) entry which is preliminary data.</text>
</comment>
<evidence type="ECO:0000256" key="12">
    <source>
        <dbReference type="ARBA" id="ARBA00048483"/>
    </source>
</evidence>
<evidence type="ECO:0000256" key="2">
    <source>
        <dbReference type="ARBA" id="ARBA00006278"/>
    </source>
</evidence>
<evidence type="ECO:0000313" key="17">
    <source>
        <dbReference type="Proteomes" id="UP000800093"/>
    </source>
</evidence>
<dbReference type="CDD" id="cd06186">
    <property type="entry name" value="NOX_Duox_like_FAD_NADP"/>
    <property type="match status" value="1"/>
</dbReference>
<comment type="catalytic activity">
    <reaction evidence="12">
        <text>2 a Fe(II)-siderophore + NADP(+) + H(+) = 2 a Fe(III)-siderophore + NADPH</text>
        <dbReference type="Rhea" id="RHEA:28795"/>
        <dbReference type="Rhea" id="RHEA-COMP:11342"/>
        <dbReference type="Rhea" id="RHEA-COMP:11344"/>
        <dbReference type="ChEBI" id="CHEBI:15378"/>
        <dbReference type="ChEBI" id="CHEBI:29033"/>
        <dbReference type="ChEBI" id="CHEBI:29034"/>
        <dbReference type="ChEBI" id="CHEBI:57783"/>
        <dbReference type="ChEBI" id="CHEBI:58349"/>
        <dbReference type="EC" id="1.16.1.9"/>
    </reaction>
</comment>
<keyword evidence="9" id="KW-0560">Oxidoreductase</keyword>
<evidence type="ECO:0000256" key="14">
    <source>
        <dbReference type="SAM" id="Phobius"/>
    </source>
</evidence>
<dbReference type="Pfam" id="PF01794">
    <property type="entry name" value="Ferric_reduct"/>
    <property type="match status" value="1"/>
</dbReference>
<dbReference type="PANTHER" id="PTHR32361:SF26">
    <property type="entry name" value="FAD-BINDING 8 DOMAIN-CONTAINING PROTEIN-RELATED"/>
    <property type="match status" value="1"/>
</dbReference>
<dbReference type="SUPFAM" id="SSF52343">
    <property type="entry name" value="Ferredoxin reductase-like, C-terminal NADP-linked domain"/>
    <property type="match status" value="1"/>
</dbReference>
<evidence type="ECO:0000256" key="8">
    <source>
        <dbReference type="ARBA" id="ARBA00022989"/>
    </source>
</evidence>
<reference evidence="17" key="1">
    <citation type="journal article" date="2020" name="Stud. Mycol.">
        <title>101 Dothideomycetes genomes: A test case for predicting lifestyles and emergence of pathogens.</title>
        <authorList>
            <person name="Haridas S."/>
            <person name="Albert R."/>
            <person name="Binder M."/>
            <person name="Bloem J."/>
            <person name="LaButti K."/>
            <person name="Salamov A."/>
            <person name="Andreopoulos B."/>
            <person name="Baker S."/>
            <person name="Barry K."/>
            <person name="Bills G."/>
            <person name="Bluhm B."/>
            <person name="Cannon C."/>
            <person name="Castanera R."/>
            <person name="Culley D."/>
            <person name="Daum C."/>
            <person name="Ezra D."/>
            <person name="Gonzalez J."/>
            <person name="Henrissat B."/>
            <person name="Kuo A."/>
            <person name="Liang C."/>
            <person name="Lipzen A."/>
            <person name="Lutzoni F."/>
            <person name="Magnuson J."/>
            <person name="Mondo S."/>
            <person name="Nolan M."/>
            <person name="Ohm R."/>
            <person name="Pangilinan J."/>
            <person name="Park H.-J."/>
            <person name="Ramirez L."/>
            <person name="Alfaro M."/>
            <person name="Sun H."/>
            <person name="Tritt A."/>
            <person name="Yoshinaga Y."/>
            <person name="Zwiers L.-H."/>
            <person name="Turgeon B."/>
            <person name="Goodwin S."/>
            <person name="Spatafora J."/>
            <person name="Crous P."/>
            <person name="Grigoriev I."/>
        </authorList>
    </citation>
    <scope>NUCLEOTIDE SEQUENCE [LARGE SCALE GENOMIC DNA]</scope>
    <source>
        <strain evidence="17">CBS 304.66</strain>
    </source>
</reference>
<evidence type="ECO:0000256" key="1">
    <source>
        <dbReference type="ARBA" id="ARBA00004651"/>
    </source>
</evidence>
<evidence type="ECO:0000256" key="11">
    <source>
        <dbReference type="ARBA" id="ARBA00023136"/>
    </source>
</evidence>
<dbReference type="GO" id="GO:0052851">
    <property type="term" value="F:ferric-chelate reductase (NADPH) activity"/>
    <property type="evidence" value="ECO:0007669"/>
    <property type="project" value="UniProtKB-EC"/>
</dbReference>
<dbReference type="InterPro" id="IPR013121">
    <property type="entry name" value="Fe_red_NAD-bd_6"/>
</dbReference>
<dbReference type="Proteomes" id="UP000800093">
    <property type="component" value="Unassembled WGS sequence"/>
</dbReference>
<feature type="transmembrane region" description="Helical" evidence="14">
    <location>
        <begin position="63"/>
        <end position="84"/>
    </location>
</feature>
<dbReference type="Pfam" id="PF08030">
    <property type="entry name" value="NAD_binding_6"/>
    <property type="match status" value="1"/>
</dbReference>
<evidence type="ECO:0000313" key="16">
    <source>
        <dbReference type="EMBL" id="KAF2257699.1"/>
    </source>
</evidence>
<organism evidence="16 17">
    <name type="scientific">Lojkania enalia</name>
    <dbReference type="NCBI Taxonomy" id="147567"/>
    <lineage>
        <taxon>Eukaryota</taxon>
        <taxon>Fungi</taxon>
        <taxon>Dikarya</taxon>
        <taxon>Ascomycota</taxon>
        <taxon>Pezizomycotina</taxon>
        <taxon>Dothideomycetes</taxon>
        <taxon>Pleosporomycetidae</taxon>
        <taxon>Pleosporales</taxon>
        <taxon>Pleosporales incertae sedis</taxon>
        <taxon>Lojkania</taxon>
    </lineage>
</organism>
<dbReference type="AlphaFoldDB" id="A0A9P4N0I8"/>
<dbReference type="InterPro" id="IPR013130">
    <property type="entry name" value="Fe3_Rdtase_TM_dom"/>
</dbReference>
<gene>
    <name evidence="16" type="ORF">CC78DRAFT_622409</name>
</gene>
<dbReference type="EC" id="1.16.1.9" evidence="3"/>
<comment type="subcellular location">
    <subcellularLocation>
        <location evidence="1">Cell membrane</location>
        <topology evidence="1">Multi-pass membrane protein</topology>
    </subcellularLocation>
</comment>
<dbReference type="GO" id="GO:0006826">
    <property type="term" value="P:iron ion transport"/>
    <property type="evidence" value="ECO:0007669"/>
    <property type="project" value="TreeGrafter"/>
</dbReference>
<feature type="region of interest" description="Disordered" evidence="13">
    <location>
        <begin position="631"/>
        <end position="650"/>
    </location>
</feature>
<evidence type="ECO:0000259" key="15">
    <source>
        <dbReference type="PROSITE" id="PS51384"/>
    </source>
</evidence>
<dbReference type="InterPro" id="IPR039261">
    <property type="entry name" value="FNR_nucleotide-bd"/>
</dbReference>
<evidence type="ECO:0000256" key="10">
    <source>
        <dbReference type="ARBA" id="ARBA00023065"/>
    </source>
</evidence>
<dbReference type="Gene3D" id="2.40.30.10">
    <property type="entry name" value="Translation factors"/>
    <property type="match status" value="1"/>
</dbReference>
<sequence length="1019" mass="113671">MQPLSILSIFFLSLASVAASLGLWKLGQRLDASTRRKVTAFFRKRLIYTTIFRRLKGSYEINVLTLSSVMLAITVNILGCTLKVSDRHDIAKRCATLFLINAVPLYLGGRTNIFVDRILRLSLSKYALIHHWLGRICVVQGFVHGIIKISSTSISTTEILLISLLSAIGVLSILYVRRYLYEVFLKSHLVFALMLAGTLWWHVPTFRKREITCLGVATAAWLLQHVAWLAGLFYRNSGSRSSNKVAITRFDSLKDSTRSISATVSLKRPWKVSPGQYVYLTFPDIDRHRVGFFQAHPYAIAWVDGSDITLLIQQYDGFSNSLFHSLHCHSSVIVDGPYGHSQSLNEYDKVLFMASGIGIAAHLLSIKSLLEAHENRTARARRLTLVWFVESSDQEAWSCEFLEKLFDLDQANIFTLALFVPDQKVPSKLSFSGRIDRFRRVDKRLNISEYITGENEIEAGNMVISVCGTPKFEEEVRRAVRQSDMDLHISMTEFHALETPIARIPTSTLVVNILADIGGTTAPHETNALAQTYSAGDCSILASLQSHEYLRGTVALLLDELIPTLEQNSNSHRDMYSISKFVSSMLTSPDGTQERASLSPQLRGPRRFGLSEARKLRKISARLQREGLMEPNAVPTTPIGNRSPKRSSSTLLEVPDDLSEWSEAILPKPVQNKTFCHDYTEAARLTPPAVGHGKTLPKAVLDCLPDMQDSPLRSIDEHQAGLDRSGPDTFATFNHSSNLRAGTVLPSIKHLIDFLQSPSLDEAESIYNGYIQQSHQTNNSGYPDQAQGDDAVLTPPQSNGHYKHLDPAPESSSSEEILLGVERPADPCVPSHGGEPPRSHRSMQNGLAYFGTRQLIRSKDHPLWNLPNIPQRCRDQGENAQGMYSEGLRAKLEHELSNEKRDVFEILAAFNRRGKFIMNCAFEAGGSLPCDVSRYYDTEIQMQGALKCKKTYLNSAISSLGAYFAVVVVIPDLGHCSPLTTKSVVDQYSKFQHSIKALSSFSSSSKLFPYMHTKSSFQQ</sequence>
<keyword evidence="11 14" id="KW-0472">Membrane</keyword>
<feature type="transmembrane region" description="Helical" evidence="14">
    <location>
        <begin position="128"/>
        <end position="147"/>
    </location>
</feature>
<dbReference type="GO" id="GO:0005886">
    <property type="term" value="C:plasma membrane"/>
    <property type="evidence" value="ECO:0007669"/>
    <property type="project" value="UniProtKB-SubCell"/>
</dbReference>
<feature type="region of interest" description="Disordered" evidence="13">
    <location>
        <begin position="774"/>
        <end position="815"/>
    </location>
</feature>
<feature type="compositionally biased region" description="Polar residues" evidence="13">
    <location>
        <begin position="634"/>
        <end position="650"/>
    </location>
</feature>
<feature type="transmembrane region" description="Helical" evidence="14">
    <location>
        <begin position="159"/>
        <end position="176"/>
    </location>
</feature>
<dbReference type="InterPro" id="IPR017927">
    <property type="entry name" value="FAD-bd_FR_type"/>
</dbReference>
<keyword evidence="6 14" id="KW-0812">Transmembrane</keyword>
<keyword evidence="4" id="KW-0813">Transport</keyword>
<keyword evidence="10" id="KW-0406">Ion transport</keyword>
<dbReference type="GO" id="GO:0006879">
    <property type="term" value="P:intracellular iron ion homeostasis"/>
    <property type="evidence" value="ECO:0007669"/>
    <property type="project" value="TreeGrafter"/>
</dbReference>
<evidence type="ECO:0000256" key="7">
    <source>
        <dbReference type="ARBA" id="ARBA00022982"/>
    </source>
</evidence>
<feature type="transmembrane region" description="Helical" evidence="14">
    <location>
        <begin position="183"/>
        <end position="202"/>
    </location>
</feature>
<keyword evidence="7" id="KW-0249">Electron transport</keyword>
<evidence type="ECO:0000256" key="6">
    <source>
        <dbReference type="ARBA" id="ARBA00022692"/>
    </source>
</evidence>
<feature type="domain" description="FAD-binding FR-type" evidence="15">
    <location>
        <begin position="237"/>
        <end position="344"/>
    </location>
</feature>
<dbReference type="GO" id="GO:0015677">
    <property type="term" value="P:copper ion import"/>
    <property type="evidence" value="ECO:0007669"/>
    <property type="project" value="TreeGrafter"/>
</dbReference>
<dbReference type="EMBL" id="ML986873">
    <property type="protein sequence ID" value="KAF2257699.1"/>
    <property type="molecule type" value="Genomic_DNA"/>
</dbReference>
<proteinExistence type="inferred from homology"/>
<accession>A0A9P4N0I8</accession>
<dbReference type="Gene3D" id="3.40.50.80">
    <property type="entry name" value="Nucleotide-binding domain of ferredoxin-NADP reductase (FNR) module"/>
    <property type="match status" value="1"/>
</dbReference>
<keyword evidence="17" id="KW-1185">Reference proteome</keyword>
<evidence type="ECO:0000256" key="3">
    <source>
        <dbReference type="ARBA" id="ARBA00012668"/>
    </source>
</evidence>
<protein>
    <recommendedName>
        <fullName evidence="3">ferric-chelate reductase (NADPH)</fullName>
        <ecNumber evidence="3">1.16.1.9</ecNumber>
    </recommendedName>
</protein>
<dbReference type="InterPro" id="IPR051410">
    <property type="entry name" value="Ferric/Cupric_Reductase"/>
</dbReference>
<evidence type="ECO:0000256" key="13">
    <source>
        <dbReference type="SAM" id="MobiDB-lite"/>
    </source>
</evidence>
<feature type="transmembrane region" description="Helical" evidence="14">
    <location>
        <begin position="6"/>
        <end position="27"/>
    </location>
</feature>
<dbReference type="OrthoDB" id="4494341at2759"/>
<dbReference type="PANTHER" id="PTHR32361">
    <property type="entry name" value="FERRIC/CUPRIC REDUCTASE TRANSMEMBRANE COMPONENT"/>
    <property type="match status" value="1"/>
</dbReference>
<keyword evidence="5" id="KW-1003">Cell membrane</keyword>
<keyword evidence="8 14" id="KW-1133">Transmembrane helix</keyword>
<evidence type="ECO:0000256" key="4">
    <source>
        <dbReference type="ARBA" id="ARBA00022448"/>
    </source>
</evidence>